<comment type="caution">
    <text evidence="1">The sequence shown here is derived from an EMBL/GenBank/DDBJ whole genome shotgun (WGS) entry which is preliminary data.</text>
</comment>
<accession>A0A7W7IP03</accession>
<dbReference type="Proteomes" id="UP000539957">
    <property type="component" value="Unassembled WGS sequence"/>
</dbReference>
<evidence type="ECO:0000313" key="2">
    <source>
        <dbReference type="Proteomes" id="UP000539957"/>
    </source>
</evidence>
<dbReference type="RefSeq" id="WP_184268435.1">
    <property type="nucleotide sequence ID" value="NZ_JACHKY010000002.1"/>
</dbReference>
<dbReference type="AlphaFoldDB" id="A0A7W7IP03"/>
<keyword evidence="2" id="KW-1185">Reference proteome</keyword>
<dbReference type="EMBL" id="JACHKY010000002">
    <property type="protein sequence ID" value="MBB4797668.1"/>
    <property type="molecule type" value="Genomic_DNA"/>
</dbReference>
<protein>
    <submittedName>
        <fullName evidence="1">Uncharacterized protein</fullName>
    </submittedName>
</protein>
<proteinExistence type="predicted"/>
<organism evidence="1 2">
    <name type="scientific">Brevundimonas bullata</name>
    <dbReference type="NCBI Taxonomy" id="13160"/>
    <lineage>
        <taxon>Bacteria</taxon>
        <taxon>Pseudomonadati</taxon>
        <taxon>Pseudomonadota</taxon>
        <taxon>Alphaproteobacteria</taxon>
        <taxon>Caulobacterales</taxon>
        <taxon>Caulobacteraceae</taxon>
        <taxon>Brevundimonas</taxon>
    </lineage>
</organism>
<reference evidence="1 2" key="1">
    <citation type="submission" date="2020-08" db="EMBL/GenBank/DDBJ databases">
        <title>Functional genomics of gut bacteria from endangered species of beetles.</title>
        <authorList>
            <person name="Carlos-Shanley C."/>
        </authorList>
    </citation>
    <scope>NUCLEOTIDE SEQUENCE [LARGE SCALE GENOMIC DNA]</scope>
    <source>
        <strain evidence="1 2">S00123</strain>
    </source>
</reference>
<sequence length="167" mass="19313">MLAELRYLDSRFKDHLESETGADRPAELCRLFAMASIIREELLYPRYVDVDRAAVDDLIAIMDLMRVIAGEVETATPSEILATRAWIRRWRRLWRDHAALEEGLNGLLERLDALPRDKYCETDLKERLVGLESLPDVPVPEPVALWKFRSHRRPSGLVLDGFELDRS</sequence>
<evidence type="ECO:0000313" key="1">
    <source>
        <dbReference type="EMBL" id="MBB4797668.1"/>
    </source>
</evidence>
<name>A0A7W7IP03_9CAUL</name>
<gene>
    <name evidence="1" type="ORF">HNP32_001392</name>
</gene>